<dbReference type="AlphaFoldDB" id="A0AAD5H6D6"/>
<proteinExistence type="predicted"/>
<gene>
    <name evidence="2" type="ORF">COHA_004379</name>
</gene>
<organism evidence="2 3">
    <name type="scientific">Chlorella ohadii</name>
    <dbReference type="NCBI Taxonomy" id="2649997"/>
    <lineage>
        <taxon>Eukaryota</taxon>
        <taxon>Viridiplantae</taxon>
        <taxon>Chlorophyta</taxon>
        <taxon>core chlorophytes</taxon>
        <taxon>Trebouxiophyceae</taxon>
        <taxon>Chlorellales</taxon>
        <taxon>Chlorellaceae</taxon>
        <taxon>Chlorella clade</taxon>
        <taxon>Chlorella</taxon>
    </lineage>
</organism>
<name>A0AAD5H6D6_9CHLO</name>
<feature type="compositionally biased region" description="Basic and acidic residues" evidence="1">
    <location>
        <begin position="52"/>
        <end position="69"/>
    </location>
</feature>
<evidence type="ECO:0000256" key="1">
    <source>
        <dbReference type="SAM" id="MobiDB-lite"/>
    </source>
</evidence>
<feature type="region of interest" description="Disordered" evidence="1">
    <location>
        <begin position="22"/>
        <end position="94"/>
    </location>
</feature>
<protein>
    <submittedName>
        <fullName evidence="2">Uncharacterized protein</fullName>
    </submittedName>
</protein>
<dbReference type="Proteomes" id="UP001205105">
    <property type="component" value="Unassembled WGS sequence"/>
</dbReference>
<sequence>MGQGHRRGEESDALAAIARALRAGAPPASEKAAAAAPAAAAAAATPPAAQPESKEAVKKEKKAKGDTSEKKKKRKHEAAEAAAAAAVADGPGIHVQPPGPVTAEGRIELALQGLRQAAAALQEAAGQAAGTLASLGALQQQLEALAASAEQLCAALAAVGAAQPPAALHLLQSQARLLLDSCQPGDSSAPALPPSASQLAVLHLQAQAAAAAVEQQQAQRAAPPADDSGQRLRFQQHFMAAFADCFAAEVEALQEAEPPIPAGVLLQCVRMAADSEALHPPALRAVVLEAAGVPQP</sequence>
<comment type="caution">
    <text evidence="2">The sequence shown here is derived from an EMBL/GenBank/DDBJ whole genome shotgun (WGS) entry which is preliminary data.</text>
</comment>
<evidence type="ECO:0000313" key="2">
    <source>
        <dbReference type="EMBL" id="KAI7841850.1"/>
    </source>
</evidence>
<accession>A0AAD5H6D6</accession>
<feature type="compositionally biased region" description="Low complexity" evidence="1">
    <location>
        <begin position="22"/>
        <end position="51"/>
    </location>
</feature>
<dbReference type="EMBL" id="JADXDR010000058">
    <property type="protein sequence ID" value="KAI7841850.1"/>
    <property type="molecule type" value="Genomic_DNA"/>
</dbReference>
<evidence type="ECO:0000313" key="3">
    <source>
        <dbReference type="Proteomes" id="UP001205105"/>
    </source>
</evidence>
<reference evidence="2" key="1">
    <citation type="submission" date="2020-11" db="EMBL/GenBank/DDBJ databases">
        <title>Chlorella ohadii genome sequencing and assembly.</title>
        <authorList>
            <person name="Murik O."/>
            <person name="Treves H."/>
            <person name="Kedem I."/>
            <person name="Shotland Y."/>
            <person name="Kaplan A."/>
        </authorList>
    </citation>
    <scope>NUCLEOTIDE SEQUENCE</scope>
    <source>
        <strain evidence="2">1</strain>
    </source>
</reference>
<keyword evidence="3" id="KW-1185">Reference proteome</keyword>